<dbReference type="RefSeq" id="WP_283407623.1">
    <property type="nucleotide sequence ID" value="NZ_FXUF01000001.1"/>
</dbReference>
<evidence type="ECO:0000256" key="2">
    <source>
        <dbReference type="HAMAP-Rule" id="MF_01103"/>
    </source>
</evidence>
<keyword evidence="4" id="KW-1185">Reference proteome</keyword>
<comment type="subcellular location">
    <subcellularLocation>
        <location evidence="2">Cytoplasm</location>
    </subcellularLocation>
</comment>
<dbReference type="AlphaFoldDB" id="A0AA46AHG6"/>
<keyword evidence="1 2" id="KW-0963">Cytoplasm</keyword>
<dbReference type="GO" id="GO:0005737">
    <property type="term" value="C:cytoplasm"/>
    <property type="evidence" value="ECO:0007669"/>
    <property type="project" value="UniProtKB-SubCell"/>
</dbReference>
<evidence type="ECO:0000313" key="4">
    <source>
        <dbReference type="Proteomes" id="UP001158066"/>
    </source>
</evidence>
<name>A0AA46AHG6_9CLOT</name>
<protein>
    <recommendedName>
        <fullName evidence="2">UPF0291 protein SAMN06296020_101266</fullName>
    </recommendedName>
</protein>
<dbReference type="PANTHER" id="PTHR37300:SF1">
    <property type="entry name" value="UPF0291 PROTEIN YNZC"/>
    <property type="match status" value="1"/>
</dbReference>
<dbReference type="HAMAP" id="MF_01103">
    <property type="entry name" value="UPF0291"/>
    <property type="match status" value="1"/>
</dbReference>
<dbReference type="Gene3D" id="1.10.287.540">
    <property type="entry name" value="Helix hairpin bin"/>
    <property type="match status" value="1"/>
</dbReference>
<dbReference type="Pfam" id="PF05979">
    <property type="entry name" value="DUF896"/>
    <property type="match status" value="1"/>
</dbReference>
<comment type="similarity">
    <text evidence="2">Belongs to the UPF0291 family.</text>
</comment>
<dbReference type="SUPFAM" id="SSF158221">
    <property type="entry name" value="YnzC-like"/>
    <property type="match status" value="1"/>
</dbReference>
<dbReference type="Proteomes" id="UP001158066">
    <property type="component" value="Unassembled WGS sequence"/>
</dbReference>
<proteinExistence type="inferred from homology"/>
<organism evidence="3 4">
    <name type="scientific">Anoxynatronum buryatiense</name>
    <dbReference type="NCBI Taxonomy" id="489973"/>
    <lineage>
        <taxon>Bacteria</taxon>
        <taxon>Bacillati</taxon>
        <taxon>Bacillota</taxon>
        <taxon>Clostridia</taxon>
        <taxon>Eubacteriales</taxon>
        <taxon>Clostridiaceae</taxon>
        <taxon>Anoxynatronum</taxon>
    </lineage>
</organism>
<sequence>MLDEQKIERINQLAQKKKTVGLTEAETIEQQELRQEYLKAFRQSFRGQLDKIEWTD</sequence>
<reference evidence="3" key="1">
    <citation type="submission" date="2017-05" db="EMBL/GenBank/DDBJ databases">
        <authorList>
            <person name="Varghese N."/>
            <person name="Submissions S."/>
        </authorList>
    </citation>
    <scope>NUCLEOTIDE SEQUENCE</scope>
    <source>
        <strain evidence="3">Su22</strain>
    </source>
</reference>
<gene>
    <name evidence="3" type="ORF">SAMN06296020_101266</name>
</gene>
<evidence type="ECO:0000313" key="3">
    <source>
        <dbReference type="EMBL" id="SMP39724.1"/>
    </source>
</evidence>
<dbReference type="InterPro" id="IPR009242">
    <property type="entry name" value="DUF896"/>
</dbReference>
<accession>A0AA46AHG6</accession>
<dbReference type="EMBL" id="FXUF01000001">
    <property type="protein sequence ID" value="SMP39724.1"/>
    <property type="molecule type" value="Genomic_DNA"/>
</dbReference>
<dbReference type="PANTHER" id="PTHR37300">
    <property type="entry name" value="UPF0291 PROTEIN CBO2609/CLC_2481"/>
    <property type="match status" value="1"/>
</dbReference>
<evidence type="ECO:0000256" key="1">
    <source>
        <dbReference type="ARBA" id="ARBA00022490"/>
    </source>
</evidence>
<comment type="caution">
    <text evidence="3">The sequence shown here is derived from an EMBL/GenBank/DDBJ whole genome shotgun (WGS) entry which is preliminary data.</text>
</comment>